<reference evidence="2 3" key="1">
    <citation type="submission" date="2018-04" db="EMBL/GenBank/DDBJ databases">
        <authorList>
            <person name="Harrington T."/>
            <person name="Washburn E."/>
            <person name="Bricker J."/>
            <person name="McKinney A."/>
            <person name="Betsko A.J."/>
            <person name="Garlena R.A."/>
            <person name="Russell D.A."/>
            <person name="Pope W.A."/>
            <person name="Jacobs-Sera D."/>
            <person name="Hatfull G.F."/>
        </authorList>
    </citation>
    <scope>NUCLEOTIDE SEQUENCE [LARGE SCALE GENOMIC DNA]</scope>
</reference>
<accession>A0A2Z4Q929</accession>
<name>A0A2Z4Q929_9CAUD</name>
<organism evidence="2 3">
    <name type="scientific">Corynebacterium phage TouchMeNot</name>
    <dbReference type="NCBI Taxonomy" id="2201425"/>
    <lineage>
        <taxon>Viruses</taxon>
        <taxon>Duplodnaviria</taxon>
        <taxon>Heunggongvirae</taxon>
        <taxon>Uroviricota</taxon>
        <taxon>Caudoviricetes</taxon>
        <taxon>Poushouvirus</taxon>
        <taxon>Poushouvirus Poushou</taxon>
    </lineage>
</organism>
<protein>
    <submittedName>
        <fullName evidence="2">Minor tail protein</fullName>
    </submittedName>
</protein>
<dbReference type="Proteomes" id="UP000251343">
    <property type="component" value="Segment"/>
</dbReference>
<sequence length="526" mass="52453">MTVKLSIDITSIGIESAPGDAVVLSSPVIRESLSRPGGLVSTAPFVAELTDGKTTVEVEPGPVVVSFRCRNIRDSTSKEVNIPQEDCSLADVLADHFTYSPSVESRITKAITDFWSGLAGVNELVTSAASSAQKAIGSEANVEKLASEVDSDAQSAQEAGAAANEAMETAQSAAKTAVEKAAAAGISQEEAAKSAKEALDAESRIGQADKDATAAAELATEKATESSNSAAAADKSAQDARAAADDATSGVADATSTVKGKIRLGGDLGGTASEPRVIGLTQKADLVGGLVPTSQLPAVALTKPQVVGDRAGMLGLTAQEGDVAIITSGEDKGTYMLGSGESSAFSSWVLLTPPSGAVSSVNGQTGMVNLAAADVGAAPTSHTHTSAQISDAVSTATASMVIRRDSAGRAQVAGPAASADIATKAYVDTGLSGKAAASHTHTSAQISDAVSTATASMVIRRDSAGRAQVAGPAASADIATKAYVDTGLSGKAAASHTHTSAQITDIHIVSALPASPTAGHVYIVTG</sequence>
<evidence type="ECO:0000313" key="2">
    <source>
        <dbReference type="EMBL" id="AWY06470.1"/>
    </source>
</evidence>
<dbReference type="Pfam" id="PF12789">
    <property type="entry name" value="PTR"/>
    <property type="match status" value="2"/>
</dbReference>
<feature type="compositionally biased region" description="Basic and acidic residues" evidence="1">
    <location>
        <begin position="195"/>
        <end position="212"/>
    </location>
</feature>
<feature type="compositionally biased region" description="Low complexity" evidence="1">
    <location>
        <begin position="225"/>
        <end position="235"/>
    </location>
</feature>
<gene>
    <name evidence="2" type="primary">22</name>
    <name evidence="2" type="ORF">PBI_TOUCHMENOT_22</name>
</gene>
<evidence type="ECO:0000256" key="1">
    <source>
        <dbReference type="SAM" id="MobiDB-lite"/>
    </source>
</evidence>
<feature type="region of interest" description="Disordered" evidence="1">
    <location>
        <begin position="195"/>
        <end position="237"/>
    </location>
</feature>
<evidence type="ECO:0000313" key="3">
    <source>
        <dbReference type="Proteomes" id="UP000251343"/>
    </source>
</evidence>
<proteinExistence type="predicted"/>
<dbReference type="EMBL" id="MH271317">
    <property type="protein sequence ID" value="AWY06470.1"/>
    <property type="molecule type" value="Genomic_DNA"/>
</dbReference>